<dbReference type="Pfam" id="PF00512">
    <property type="entry name" value="HisKA"/>
    <property type="match status" value="1"/>
</dbReference>
<dbReference type="PROSITE" id="PS50109">
    <property type="entry name" value="HIS_KIN"/>
    <property type="match status" value="1"/>
</dbReference>
<dbReference type="PRINTS" id="PR00344">
    <property type="entry name" value="BCTRLSENSOR"/>
</dbReference>
<reference evidence="6 7" key="1">
    <citation type="submission" date="2018-02" db="EMBL/GenBank/DDBJ databases">
        <title>Subsurface microbial communities from deep shales in Ohio and West Virginia, USA.</title>
        <authorList>
            <person name="Wrighton K."/>
        </authorList>
    </citation>
    <scope>NUCLEOTIDE SEQUENCE [LARGE SCALE GENOMIC DNA]</scope>
    <source>
        <strain evidence="6 7">MARC-MIP3H16</strain>
    </source>
</reference>
<dbReference type="AlphaFoldDB" id="A0AB36ZWL0"/>
<dbReference type="SMART" id="SM00387">
    <property type="entry name" value="HATPase_c"/>
    <property type="match status" value="1"/>
</dbReference>
<dbReference type="Pfam" id="PF02518">
    <property type="entry name" value="HATPase_c"/>
    <property type="match status" value="1"/>
</dbReference>
<protein>
    <recommendedName>
        <fullName evidence="2">histidine kinase</fullName>
        <ecNumber evidence="2">2.7.13.3</ecNumber>
    </recommendedName>
</protein>
<dbReference type="SUPFAM" id="SSF55874">
    <property type="entry name" value="ATPase domain of HSP90 chaperone/DNA topoisomerase II/histidine kinase"/>
    <property type="match status" value="1"/>
</dbReference>
<dbReference type="CDD" id="cd00082">
    <property type="entry name" value="HisKA"/>
    <property type="match status" value="1"/>
</dbReference>
<feature type="transmembrane region" description="Helical" evidence="4">
    <location>
        <begin position="159"/>
        <end position="182"/>
    </location>
</feature>
<organism evidence="6 7">
    <name type="scientific">Malaciobacter marinus</name>
    <dbReference type="NCBI Taxonomy" id="505249"/>
    <lineage>
        <taxon>Bacteria</taxon>
        <taxon>Pseudomonadati</taxon>
        <taxon>Campylobacterota</taxon>
        <taxon>Epsilonproteobacteria</taxon>
        <taxon>Campylobacterales</taxon>
        <taxon>Arcobacteraceae</taxon>
        <taxon>Malaciobacter</taxon>
    </lineage>
</organism>
<dbReference type="PANTHER" id="PTHR43547:SF2">
    <property type="entry name" value="HYBRID SIGNAL TRANSDUCTION HISTIDINE KINASE C"/>
    <property type="match status" value="1"/>
</dbReference>
<accession>A0AB36ZWL0</accession>
<dbReference type="CDD" id="cd00075">
    <property type="entry name" value="HATPase"/>
    <property type="match status" value="1"/>
</dbReference>
<comment type="catalytic activity">
    <reaction evidence="1">
        <text>ATP + protein L-histidine = ADP + protein N-phospho-L-histidine.</text>
        <dbReference type="EC" id="2.7.13.3"/>
    </reaction>
</comment>
<dbReference type="Proteomes" id="UP000239861">
    <property type="component" value="Unassembled WGS sequence"/>
</dbReference>
<name>A0AB36ZWL0_9BACT</name>
<evidence type="ECO:0000313" key="7">
    <source>
        <dbReference type="Proteomes" id="UP000239861"/>
    </source>
</evidence>
<evidence type="ECO:0000256" key="1">
    <source>
        <dbReference type="ARBA" id="ARBA00000085"/>
    </source>
</evidence>
<comment type="caution">
    <text evidence="6">The sequence shown here is derived from an EMBL/GenBank/DDBJ whole genome shotgun (WGS) entry which is preliminary data.</text>
</comment>
<gene>
    <name evidence="6" type="ORF">B0F89_11065</name>
</gene>
<dbReference type="InterPro" id="IPR036097">
    <property type="entry name" value="HisK_dim/P_sf"/>
</dbReference>
<dbReference type="EC" id="2.7.13.3" evidence="2"/>
<keyword evidence="6" id="KW-0808">Transferase</keyword>
<evidence type="ECO:0000256" key="3">
    <source>
        <dbReference type="ARBA" id="ARBA00022553"/>
    </source>
</evidence>
<evidence type="ECO:0000313" key="6">
    <source>
        <dbReference type="EMBL" id="PPK61420.1"/>
    </source>
</evidence>
<proteinExistence type="predicted"/>
<sequence>MSTYKQKKELVIVLTRSEKSALVRFLSLYLGSSFILLTIIAWLFYKVESNLYYDLITSNMKSVASKISSTIIYAHMTNQKINPEKIRKNIDFDFALYNNNHEKLVGNIEDKIDFTKKINQYGNSFILIDDSALGHLGINYVVIKENFFHKKILELKEKIFISFLLIFAFLFITGFYLAKMFIKPITNERLKLNNFIKDTTHELNTPITAILMCTSKGSSLSEKNLQRINLSAKRISEIYKDLIYLFLEEKKKESPKVLRIDEILNEQIEYFTTLASKKRVEITTDIESTSFFIDKESFIRLSNNLISNAIKYNKIGGSVDIILKNNQFIVSDTGTGIDKKNLKDIFKRFYRANSVQGGFGIGLNIVYTICKEHNIDINVDSTQNKGTTFTLNLNSTLIAQ</sequence>
<dbReference type="Gene3D" id="3.30.565.10">
    <property type="entry name" value="Histidine kinase-like ATPase, C-terminal domain"/>
    <property type="match status" value="1"/>
</dbReference>
<keyword evidence="4" id="KW-1133">Transmembrane helix</keyword>
<evidence type="ECO:0000256" key="2">
    <source>
        <dbReference type="ARBA" id="ARBA00012438"/>
    </source>
</evidence>
<dbReference type="InterPro" id="IPR036890">
    <property type="entry name" value="HATPase_C_sf"/>
</dbReference>
<keyword evidence="4" id="KW-0472">Membrane</keyword>
<feature type="domain" description="Histidine kinase" evidence="5">
    <location>
        <begin position="198"/>
        <end position="397"/>
    </location>
</feature>
<dbReference type="GO" id="GO:0000155">
    <property type="term" value="F:phosphorelay sensor kinase activity"/>
    <property type="evidence" value="ECO:0007669"/>
    <property type="project" value="InterPro"/>
</dbReference>
<keyword evidence="6" id="KW-0418">Kinase</keyword>
<dbReference type="SMART" id="SM00388">
    <property type="entry name" value="HisKA"/>
    <property type="match status" value="1"/>
</dbReference>
<dbReference type="InterPro" id="IPR003661">
    <property type="entry name" value="HisK_dim/P_dom"/>
</dbReference>
<dbReference type="InterPro" id="IPR005467">
    <property type="entry name" value="His_kinase_dom"/>
</dbReference>
<feature type="transmembrane region" description="Helical" evidence="4">
    <location>
        <begin position="21"/>
        <end position="45"/>
    </location>
</feature>
<dbReference type="InterPro" id="IPR004358">
    <property type="entry name" value="Sig_transdc_His_kin-like_C"/>
</dbReference>
<keyword evidence="4" id="KW-0812">Transmembrane</keyword>
<dbReference type="InterPro" id="IPR003594">
    <property type="entry name" value="HATPase_dom"/>
</dbReference>
<evidence type="ECO:0000259" key="5">
    <source>
        <dbReference type="PROSITE" id="PS50109"/>
    </source>
</evidence>
<dbReference type="SUPFAM" id="SSF47384">
    <property type="entry name" value="Homodimeric domain of signal transducing histidine kinase"/>
    <property type="match status" value="1"/>
</dbReference>
<dbReference type="Gene3D" id="1.10.287.130">
    <property type="match status" value="1"/>
</dbReference>
<evidence type="ECO:0000256" key="4">
    <source>
        <dbReference type="SAM" id="Phobius"/>
    </source>
</evidence>
<keyword evidence="3" id="KW-0597">Phosphoprotein</keyword>
<dbReference type="EMBL" id="PTIW01000010">
    <property type="protein sequence ID" value="PPK61420.1"/>
    <property type="molecule type" value="Genomic_DNA"/>
</dbReference>
<dbReference type="PANTHER" id="PTHR43547">
    <property type="entry name" value="TWO-COMPONENT HISTIDINE KINASE"/>
    <property type="match status" value="1"/>
</dbReference>